<keyword evidence="4" id="KW-1003">Cell membrane</keyword>
<organism evidence="9 10">
    <name type="scientific">Rhodocytophaga rosea</name>
    <dbReference type="NCBI Taxonomy" id="2704465"/>
    <lineage>
        <taxon>Bacteria</taxon>
        <taxon>Pseudomonadati</taxon>
        <taxon>Bacteroidota</taxon>
        <taxon>Cytophagia</taxon>
        <taxon>Cytophagales</taxon>
        <taxon>Rhodocytophagaceae</taxon>
        <taxon>Rhodocytophaga</taxon>
    </lineage>
</organism>
<feature type="transmembrane region" description="Helical" evidence="8">
    <location>
        <begin position="93"/>
        <end position="111"/>
    </location>
</feature>
<proteinExistence type="inferred from homology"/>
<name>A0A6C0GDN5_9BACT</name>
<keyword evidence="10" id="KW-1185">Reference proteome</keyword>
<gene>
    <name evidence="9" type="ORF">GXP67_05265</name>
</gene>
<sequence>MSNINDAFLTSLLIIAAGYILKKLKVVSENDGKVVSKIVIYLTFPALILHTVSSLQITSALIFLPLVPLAFSMVLLLLFSWLLKNKVDALKGVVFMSVCGFNIGLFAYPIIEGIWGKEGLQHLAMFDVGNAISILCISYILGFIYSPSRERHKPVDAATIFKMLITSVPLVSYTLALVLNVSGFQMPGLMEKFIGTLARANMSLVLILLGIYLNIRVKKHVRRPLIYIMAARYSIGLLLGLVLYYLLPFEPIYKTIALVGLIMPVGLTVIPFADEFGYDQALPVSLASITIVFSFILMWILILTLQLA</sequence>
<feature type="transmembrane region" description="Helical" evidence="8">
    <location>
        <begin position="34"/>
        <end position="53"/>
    </location>
</feature>
<feature type="transmembrane region" description="Helical" evidence="8">
    <location>
        <begin position="157"/>
        <end position="181"/>
    </location>
</feature>
<dbReference type="RefSeq" id="WP_162442190.1">
    <property type="nucleotide sequence ID" value="NZ_CP048222.1"/>
</dbReference>
<dbReference type="Proteomes" id="UP000480178">
    <property type="component" value="Chromosome"/>
</dbReference>
<dbReference type="InterPro" id="IPR038770">
    <property type="entry name" value="Na+/solute_symporter_sf"/>
</dbReference>
<evidence type="ECO:0000256" key="2">
    <source>
        <dbReference type="ARBA" id="ARBA00010145"/>
    </source>
</evidence>
<feature type="transmembrane region" description="Helical" evidence="8">
    <location>
        <begin position="252"/>
        <end position="272"/>
    </location>
</feature>
<dbReference type="PANTHER" id="PTHR36838">
    <property type="entry name" value="AUXIN EFFLUX CARRIER FAMILY PROTEIN"/>
    <property type="match status" value="1"/>
</dbReference>
<reference evidence="9 10" key="1">
    <citation type="submission" date="2020-01" db="EMBL/GenBank/DDBJ databases">
        <authorList>
            <person name="Kim M.K."/>
        </authorList>
    </citation>
    <scope>NUCLEOTIDE SEQUENCE [LARGE SCALE GENOMIC DNA]</scope>
    <source>
        <strain evidence="9 10">172606-1</strain>
    </source>
</reference>
<dbReference type="AlphaFoldDB" id="A0A6C0GDN5"/>
<evidence type="ECO:0000256" key="7">
    <source>
        <dbReference type="ARBA" id="ARBA00023136"/>
    </source>
</evidence>
<dbReference type="KEGG" id="rhoz:GXP67_05265"/>
<evidence type="ECO:0000256" key="3">
    <source>
        <dbReference type="ARBA" id="ARBA00022448"/>
    </source>
</evidence>
<protein>
    <submittedName>
        <fullName evidence="9">AEC family transporter</fullName>
    </submittedName>
</protein>
<comment type="similarity">
    <text evidence="2">Belongs to the auxin efflux carrier (TC 2.A.69) family.</text>
</comment>
<dbReference type="Pfam" id="PF03547">
    <property type="entry name" value="Mem_trans"/>
    <property type="match status" value="1"/>
</dbReference>
<evidence type="ECO:0000256" key="1">
    <source>
        <dbReference type="ARBA" id="ARBA00004651"/>
    </source>
</evidence>
<comment type="subcellular location">
    <subcellularLocation>
        <location evidence="1">Cell membrane</location>
        <topology evidence="1">Multi-pass membrane protein</topology>
    </subcellularLocation>
</comment>
<feature type="transmembrane region" description="Helical" evidence="8">
    <location>
        <begin position="123"/>
        <end position="145"/>
    </location>
</feature>
<keyword evidence="5 8" id="KW-0812">Transmembrane</keyword>
<dbReference type="EMBL" id="CP048222">
    <property type="protein sequence ID" value="QHT66119.1"/>
    <property type="molecule type" value="Genomic_DNA"/>
</dbReference>
<keyword evidence="6 8" id="KW-1133">Transmembrane helix</keyword>
<evidence type="ECO:0000256" key="4">
    <source>
        <dbReference type="ARBA" id="ARBA00022475"/>
    </source>
</evidence>
<evidence type="ECO:0000256" key="8">
    <source>
        <dbReference type="SAM" id="Phobius"/>
    </source>
</evidence>
<dbReference type="GO" id="GO:0005886">
    <property type="term" value="C:plasma membrane"/>
    <property type="evidence" value="ECO:0007669"/>
    <property type="project" value="UniProtKB-SubCell"/>
</dbReference>
<dbReference type="InterPro" id="IPR004776">
    <property type="entry name" value="Mem_transp_PIN-like"/>
</dbReference>
<feature type="transmembrane region" description="Helical" evidence="8">
    <location>
        <begin position="225"/>
        <end position="246"/>
    </location>
</feature>
<feature type="transmembrane region" description="Helical" evidence="8">
    <location>
        <begin position="59"/>
        <end position="81"/>
    </location>
</feature>
<dbReference type="PANTHER" id="PTHR36838:SF3">
    <property type="entry name" value="TRANSPORTER AUXIN EFFLUX CARRIER EC FAMILY"/>
    <property type="match status" value="1"/>
</dbReference>
<evidence type="ECO:0000256" key="5">
    <source>
        <dbReference type="ARBA" id="ARBA00022692"/>
    </source>
</evidence>
<evidence type="ECO:0000313" key="9">
    <source>
        <dbReference type="EMBL" id="QHT66119.1"/>
    </source>
</evidence>
<feature type="transmembrane region" description="Helical" evidence="8">
    <location>
        <begin position="193"/>
        <end position="213"/>
    </location>
</feature>
<accession>A0A6C0GDN5</accession>
<evidence type="ECO:0000313" key="10">
    <source>
        <dbReference type="Proteomes" id="UP000480178"/>
    </source>
</evidence>
<keyword evidence="3" id="KW-0813">Transport</keyword>
<feature type="transmembrane region" description="Helical" evidence="8">
    <location>
        <begin position="284"/>
        <end position="305"/>
    </location>
</feature>
<feature type="transmembrane region" description="Helical" evidence="8">
    <location>
        <begin position="6"/>
        <end position="22"/>
    </location>
</feature>
<keyword evidence="7 8" id="KW-0472">Membrane</keyword>
<dbReference type="Gene3D" id="1.20.1530.20">
    <property type="match status" value="1"/>
</dbReference>
<dbReference type="GO" id="GO:0055085">
    <property type="term" value="P:transmembrane transport"/>
    <property type="evidence" value="ECO:0007669"/>
    <property type="project" value="InterPro"/>
</dbReference>
<evidence type="ECO:0000256" key="6">
    <source>
        <dbReference type="ARBA" id="ARBA00022989"/>
    </source>
</evidence>